<evidence type="ECO:0000313" key="9">
    <source>
        <dbReference type="Proteomes" id="UP001571476"/>
    </source>
</evidence>
<dbReference type="PANTHER" id="PTHR30363">
    <property type="entry name" value="HTH-TYPE TRANSCRIPTIONAL REGULATOR SRLR-RELATED"/>
    <property type="match status" value="1"/>
</dbReference>
<name>A0ABV4SYC4_9ACTN</name>
<keyword evidence="5" id="KW-0804">Transcription</keyword>
<dbReference type="GO" id="GO:0003677">
    <property type="term" value="F:DNA binding"/>
    <property type="evidence" value="ECO:0007669"/>
    <property type="project" value="UniProtKB-KW"/>
</dbReference>
<organism evidence="8 9">
    <name type="scientific">Streptomyces aureus</name>
    <dbReference type="NCBI Taxonomy" id="193461"/>
    <lineage>
        <taxon>Bacteria</taxon>
        <taxon>Bacillati</taxon>
        <taxon>Actinomycetota</taxon>
        <taxon>Actinomycetes</taxon>
        <taxon>Kitasatosporales</taxon>
        <taxon>Streptomycetaceae</taxon>
        <taxon>Streptomyces</taxon>
    </lineage>
</organism>
<dbReference type="Pfam" id="PF08220">
    <property type="entry name" value="HTH_DeoR"/>
    <property type="match status" value="1"/>
</dbReference>
<dbReference type="SMART" id="SM00420">
    <property type="entry name" value="HTH_DEOR"/>
    <property type="match status" value="1"/>
</dbReference>
<dbReference type="PANTHER" id="PTHR30363:SF4">
    <property type="entry name" value="GLYCEROL-3-PHOSPHATE REGULON REPRESSOR"/>
    <property type="match status" value="1"/>
</dbReference>
<dbReference type="SUPFAM" id="SSF46785">
    <property type="entry name" value="Winged helix' DNA-binding domain"/>
    <property type="match status" value="1"/>
</dbReference>
<dbReference type="PROSITE" id="PS51000">
    <property type="entry name" value="HTH_DEOR_2"/>
    <property type="match status" value="1"/>
</dbReference>
<proteinExistence type="predicted"/>
<evidence type="ECO:0000256" key="1">
    <source>
        <dbReference type="ARBA" id="ARBA00021390"/>
    </source>
</evidence>
<feature type="domain" description="HTH deoR-type" evidence="7">
    <location>
        <begin position="3"/>
        <end position="58"/>
    </location>
</feature>
<dbReference type="Gene3D" id="1.10.10.10">
    <property type="entry name" value="Winged helix-like DNA-binding domain superfamily/Winged helix DNA-binding domain"/>
    <property type="match status" value="1"/>
</dbReference>
<dbReference type="InterPro" id="IPR036388">
    <property type="entry name" value="WH-like_DNA-bd_sf"/>
</dbReference>
<keyword evidence="9" id="KW-1185">Reference proteome</keyword>
<dbReference type="SMART" id="SM01134">
    <property type="entry name" value="DeoRC"/>
    <property type="match status" value="1"/>
</dbReference>
<evidence type="ECO:0000256" key="2">
    <source>
        <dbReference type="ARBA" id="ARBA00022491"/>
    </source>
</evidence>
<dbReference type="PROSITE" id="PS00894">
    <property type="entry name" value="HTH_DEOR_1"/>
    <property type="match status" value="1"/>
</dbReference>
<sequence length="255" mass="27157">MLAAERHTRIVQILRHEQVVTSDALARELAVSGETIRRDLLTLERRGALTRVHGGATGRSRTTTMREPAFEQRKKLGNAEKERIGRAAAALVRPGQTIMIDVGTTALMAARALPMDLKATIVTSSLVVVSELADRSDLDVLSCGGHVRAGDLALSNATAVGFFEKVYPDIALLGSGGLHPTAGLTDYYLEEAAVRKAVIRNARQSFALVDSTKFGHIATHEVADLSALVGVVVDSEPKGELRRALSSQGTSIVAA</sequence>
<dbReference type="Gene3D" id="3.40.50.1360">
    <property type="match status" value="1"/>
</dbReference>
<evidence type="ECO:0000256" key="4">
    <source>
        <dbReference type="ARBA" id="ARBA00023125"/>
    </source>
</evidence>
<gene>
    <name evidence="8" type="ORF">ACEG43_45990</name>
</gene>
<dbReference type="InterPro" id="IPR014036">
    <property type="entry name" value="DeoR-like_C"/>
</dbReference>
<comment type="function">
    <text evidence="6">Repressor of the lactose catabolism operon. Galactose-6-phosphate is the inducer.</text>
</comment>
<dbReference type="InterPro" id="IPR018356">
    <property type="entry name" value="Tscrpt_reg_HTH_DeoR_CS"/>
</dbReference>
<keyword evidence="4 8" id="KW-0238">DNA-binding</keyword>
<comment type="caution">
    <text evidence="8">The sequence shown here is derived from an EMBL/GenBank/DDBJ whole genome shotgun (WGS) entry which is preliminary data.</text>
</comment>
<dbReference type="RefSeq" id="WP_372567209.1">
    <property type="nucleotide sequence ID" value="NZ_JBGOSP010000058.1"/>
</dbReference>
<evidence type="ECO:0000259" key="7">
    <source>
        <dbReference type="PROSITE" id="PS51000"/>
    </source>
</evidence>
<dbReference type="PRINTS" id="PR00037">
    <property type="entry name" value="HTHLACR"/>
</dbReference>
<dbReference type="SUPFAM" id="SSF100950">
    <property type="entry name" value="NagB/RpiA/CoA transferase-like"/>
    <property type="match status" value="1"/>
</dbReference>
<dbReference type="Proteomes" id="UP001571476">
    <property type="component" value="Unassembled WGS sequence"/>
</dbReference>
<protein>
    <recommendedName>
        <fullName evidence="1">Lactose phosphotransferase system repressor</fullName>
    </recommendedName>
</protein>
<evidence type="ECO:0000256" key="3">
    <source>
        <dbReference type="ARBA" id="ARBA00023015"/>
    </source>
</evidence>
<evidence type="ECO:0000313" key="8">
    <source>
        <dbReference type="EMBL" id="MFA3843387.1"/>
    </source>
</evidence>
<reference evidence="8 9" key="1">
    <citation type="submission" date="2024-08" db="EMBL/GenBank/DDBJ databases">
        <title>Genome sequence of Streptomyces aureus CACIA-1.46HGO.</title>
        <authorList>
            <person name="Evangelista-Martinez Z."/>
        </authorList>
    </citation>
    <scope>NUCLEOTIDE SEQUENCE [LARGE SCALE GENOMIC DNA]</scope>
    <source>
        <strain evidence="8 9">CACIA-1.46HGO</strain>
    </source>
</reference>
<dbReference type="EMBL" id="JBGOSP010000058">
    <property type="protein sequence ID" value="MFA3843387.1"/>
    <property type="molecule type" value="Genomic_DNA"/>
</dbReference>
<accession>A0ABV4SYC4</accession>
<dbReference type="InterPro" id="IPR037171">
    <property type="entry name" value="NagB/RpiA_transferase-like"/>
</dbReference>
<keyword evidence="3" id="KW-0805">Transcription regulation</keyword>
<dbReference type="InterPro" id="IPR001034">
    <property type="entry name" value="DeoR_HTH"/>
</dbReference>
<dbReference type="Pfam" id="PF00455">
    <property type="entry name" value="DeoRC"/>
    <property type="match status" value="1"/>
</dbReference>
<keyword evidence="2" id="KW-0678">Repressor</keyword>
<evidence type="ECO:0000256" key="6">
    <source>
        <dbReference type="ARBA" id="ARBA00024937"/>
    </source>
</evidence>
<dbReference type="InterPro" id="IPR036390">
    <property type="entry name" value="WH_DNA-bd_sf"/>
</dbReference>
<evidence type="ECO:0000256" key="5">
    <source>
        <dbReference type="ARBA" id="ARBA00023163"/>
    </source>
</evidence>
<dbReference type="InterPro" id="IPR050313">
    <property type="entry name" value="Carb_Metab_HTH_regulators"/>
</dbReference>